<feature type="compositionally biased region" description="Pro residues" evidence="1">
    <location>
        <begin position="533"/>
        <end position="543"/>
    </location>
</feature>
<feature type="compositionally biased region" description="Basic and acidic residues" evidence="1">
    <location>
        <begin position="214"/>
        <end position="223"/>
    </location>
</feature>
<feature type="compositionally biased region" description="Basic and acidic residues" evidence="1">
    <location>
        <begin position="308"/>
        <end position="318"/>
    </location>
</feature>
<dbReference type="AlphaFoldDB" id="A0AAD3DT76"/>
<dbReference type="PANTHER" id="PTHR43991:SF12">
    <property type="entry name" value="WD REPEAT PROTEIN (AFU_ORTHOLOGUE AFUA_8G05640)"/>
    <property type="match status" value="1"/>
</dbReference>
<feature type="compositionally biased region" description="Low complexity" evidence="1">
    <location>
        <begin position="81"/>
        <end position="93"/>
    </location>
</feature>
<gene>
    <name evidence="2" type="ORF">Agub_g9304</name>
</gene>
<feature type="compositionally biased region" description="Acidic residues" evidence="1">
    <location>
        <begin position="403"/>
        <end position="413"/>
    </location>
</feature>
<dbReference type="Proteomes" id="UP001054857">
    <property type="component" value="Unassembled WGS sequence"/>
</dbReference>
<feature type="region of interest" description="Disordered" evidence="1">
    <location>
        <begin position="799"/>
        <end position="826"/>
    </location>
</feature>
<dbReference type="PANTHER" id="PTHR43991">
    <property type="entry name" value="WD REPEAT PROTEIN (AFU_ORTHOLOGUE AFUA_8G05640)-RELATED"/>
    <property type="match status" value="1"/>
</dbReference>
<feature type="compositionally biased region" description="Low complexity" evidence="1">
    <location>
        <begin position="521"/>
        <end position="532"/>
    </location>
</feature>
<organism evidence="2 3">
    <name type="scientific">Astrephomene gubernaculifera</name>
    <dbReference type="NCBI Taxonomy" id="47775"/>
    <lineage>
        <taxon>Eukaryota</taxon>
        <taxon>Viridiplantae</taxon>
        <taxon>Chlorophyta</taxon>
        <taxon>core chlorophytes</taxon>
        <taxon>Chlorophyceae</taxon>
        <taxon>CS clade</taxon>
        <taxon>Chlamydomonadales</taxon>
        <taxon>Astrephomenaceae</taxon>
        <taxon>Astrephomene</taxon>
    </lineage>
</organism>
<reference evidence="2 3" key="1">
    <citation type="journal article" date="2021" name="Sci. Rep.">
        <title>Genome sequencing of the multicellular alga Astrephomene provides insights into convergent evolution of germ-soma differentiation.</title>
        <authorList>
            <person name="Yamashita S."/>
            <person name="Yamamoto K."/>
            <person name="Matsuzaki R."/>
            <person name="Suzuki S."/>
            <person name="Yamaguchi H."/>
            <person name="Hirooka S."/>
            <person name="Minakuchi Y."/>
            <person name="Miyagishima S."/>
            <person name="Kawachi M."/>
            <person name="Toyoda A."/>
            <person name="Nozaki H."/>
        </authorList>
    </citation>
    <scope>NUCLEOTIDE SEQUENCE [LARGE SCALE GENOMIC DNA]</scope>
    <source>
        <strain evidence="2 3">NIES-4017</strain>
    </source>
</reference>
<name>A0AAD3DT76_9CHLO</name>
<feature type="compositionally biased region" description="Acidic residues" evidence="1">
    <location>
        <begin position="569"/>
        <end position="582"/>
    </location>
</feature>
<proteinExistence type="predicted"/>
<feature type="compositionally biased region" description="Polar residues" evidence="1">
    <location>
        <begin position="199"/>
        <end position="213"/>
    </location>
</feature>
<comment type="caution">
    <text evidence="2">The sequence shown here is derived from an EMBL/GenBank/DDBJ whole genome shotgun (WGS) entry which is preliminary data.</text>
</comment>
<feature type="compositionally biased region" description="Low complexity" evidence="1">
    <location>
        <begin position="393"/>
        <end position="402"/>
    </location>
</feature>
<protein>
    <submittedName>
        <fullName evidence="2">Uncharacterized protein</fullName>
    </submittedName>
</protein>
<feature type="region of interest" description="Disordered" evidence="1">
    <location>
        <begin position="166"/>
        <end position="428"/>
    </location>
</feature>
<accession>A0AAD3DT76</accession>
<feature type="compositionally biased region" description="Low complexity" evidence="1">
    <location>
        <begin position="254"/>
        <end position="268"/>
    </location>
</feature>
<feature type="compositionally biased region" description="Gly residues" evidence="1">
    <location>
        <begin position="414"/>
        <end position="424"/>
    </location>
</feature>
<evidence type="ECO:0000256" key="1">
    <source>
        <dbReference type="SAM" id="MobiDB-lite"/>
    </source>
</evidence>
<evidence type="ECO:0000313" key="3">
    <source>
        <dbReference type="Proteomes" id="UP001054857"/>
    </source>
</evidence>
<feature type="compositionally biased region" description="Low complexity" evidence="1">
    <location>
        <begin position="544"/>
        <end position="554"/>
    </location>
</feature>
<feature type="compositionally biased region" description="Gly residues" evidence="1">
    <location>
        <begin position="799"/>
        <end position="809"/>
    </location>
</feature>
<feature type="region of interest" description="Disordered" evidence="1">
    <location>
        <begin position="49"/>
        <end position="139"/>
    </location>
</feature>
<feature type="non-terminal residue" evidence="2">
    <location>
        <position position="826"/>
    </location>
</feature>
<feature type="region of interest" description="Disordered" evidence="1">
    <location>
        <begin position="521"/>
        <end position="600"/>
    </location>
</feature>
<dbReference type="EMBL" id="BMAR01000019">
    <property type="protein sequence ID" value="GFR47576.1"/>
    <property type="molecule type" value="Genomic_DNA"/>
</dbReference>
<evidence type="ECO:0000313" key="2">
    <source>
        <dbReference type="EMBL" id="GFR47576.1"/>
    </source>
</evidence>
<feature type="region of interest" description="Disordered" evidence="1">
    <location>
        <begin position="444"/>
        <end position="497"/>
    </location>
</feature>
<feature type="compositionally biased region" description="Low complexity" evidence="1">
    <location>
        <begin position="329"/>
        <end position="353"/>
    </location>
</feature>
<keyword evidence="3" id="KW-1185">Reference proteome</keyword>
<feature type="region of interest" description="Disordered" evidence="1">
    <location>
        <begin position="1"/>
        <end position="24"/>
    </location>
</feature>
<sequence length="826" mass="85367">MASRRDAASEVPEGSDRSALLQQYQQRLRDNDLMDVDLQHFDTLPLPQHEANHWVGPPPASLRSFHQQQQTVPLKPQKQISGSAAGPSHSSPAMTGPDPSSVDYCAHRSTPFGNGFPSPPGHSSPTLADPAHAQQGAQDEAAAPLLTAAGPASTMSYATEGVYGSEDSRAATAAPSGPLSDLNDGADTSSHEEELGPFASSTAADVITGSGTDRASHGEEQQQGREGPMGLGQAAAGEDASALLGREAASKRMQAPALAAAPQQQQQQQEEEDVLEALAPLDEPSLEPWQQQQQHHHHPQQQQQQQQEQDHTERERQEQQQPLHGAMIAAAPPASAAATTDSVPPASSSQQQQQRRHMRHHGAAAGTGNTASVRHAGSTTSLQGEEPWSRSTAAAAAAGACSEDSDVEEDSEGYDGGAGGGGGWLWINSDDEALSWEGVAPASAAAADGAMYDNGSERVRQRMQQSDGYGAGPSAGPSTRPAHPHTGSFEGLPHVPFGCQRLYGEQPPGFTRRAAAAAAAAAAGPSTSTGGYPSPPPLLPPSPGSASGAGPSAAGAGGARDPWGGPELVAEDLWSDDEEEREDTTAEQFYDPGQPKDIQGIPWDRLQFNRATYRETRLRQYRNYTNVLPDDDGGNYRKELAPLCTAPRRCGTAGVRCGGGGGAGAGAGSGAAAAPAAPPASMARGPPFFTFVRNSRAVQSNIVHFQLRNLVWAASRSDVYVVHDNCVNHWDPVAREVTEVLNLAGGWGRGGAEGGAGGGGGRLQALGRVQVSTMCVSGDLLAAGGFMGEMVVRRLAPAAGGGGGGGQGRGRQRGAAAAVPHGAGQG</sequence>